<protein>
    <submittedName>
        <fullName evidence="1">Uncharacterized protein</fullName>
    </submittedName>
</protein>
<keyword evidence="2" id="KW-1185">Reference proteome</keyword>
<sequence>MEYILNYTRDFKLHFSGPLKTPFKRSACGRVPMMLAALPLWTSSASPWDKYVTALGSPEVSINREERAFMKHFISADLRNSSKVVISCLAQQNSGMNYRLRYSRTDVTFKFSRKERTPTLKAGNALVTLLALQVSMGDGRRRHQNRWFLELVVIETTTQASILPNVQEIVQASVQESMQASMQANKQASKHFVIRVLVLFEGLALLGRLDTPHFSPLVTTATAMLPKRRVVPDHVAREGDAKLTRYAPSEEDEATLRELLLSGQYGCAAARYDDATDWRVASERVHTCRVASESARGMLRGVRGWALGLPSWRGMKNGEFVVENTLTPPLLADVQSTASGVI</sequence>
<gene>
    <name evidence="1" type="ORF">MSG28_001266</name>
</gene>
<evidence type="ECO:0000313" key="2">
    <source>
        <dbReference type="Proteomes" id="UP001064048"/>
    </source>
</evidence>
<comment type="caution">
    <text evidence="1">The sequence shown here is derived from an EMBL/GenBank/DDBJ whole genome shotgun (WGS) entry which is preliminary data.</text>
</comment>
<name>A0ACC0K4G7_CHOFU</name>
<reference evidence="1 2" key="1">
    <citation type="journal article" date="2022" name="Genome Biol. Evol.">
        <title>The Spruce Budworm Genome: Reconstructing the Evolutionary History of Antifreeze Proteins.</title>
        <authorList>
            <person name="Beliveau C."/>
            <person name="Gagne P."/>
            <person name="Picq S."/>
            <person name="Vernygora O."/>
            <person name="Keeling C.I."/>
            <person name="Pinkney K."/>
            <person name="Doucet D."/>
            <person name="Wen F."/>
            <person name="Johnston J.S."/>
            <person name="Maaroufi H."/>
            <person name="Boyle B."/>
            <person name="Laroche J."/>
            <person name="Dewar K."/>
            <person name="Juretic N."/>
            <person name="Blackburn G."/>
            <person name="Nisole A."/>
            <person name="Brunet B."/>
            <person name="Brandao M."/>
            <person name="Lumley L."/>
            <person name="Duan J."/>
            <person name="Quan G."/>
            <person name="Lucarotti C.J."/>
            <person name="Roe A.D."/>
            <person name="Sperling F.A.H."/>
            <person name="Levesque R.C."/>
            <person name="Cusson M."/>
        </authorList>
    </citation>
    <scope>NUCLEOTIDE SEQUENCE [LARGE SCALE GENOMIC DNA]</scope>
    <source>
        <strain evidence="1">Glfc:IPQL:Cfum</strain>
    </source>
</reference>
<proteinExistence type="predicted"/>
<organism evidence="1 2">
    <name type="scientific">Choristoneura fumiferana</name>
    <name type="common">Spruce budworm moth</name>
    <name type="synonym">Archips fumiferana</name>
    <dbReference type="NCBI Taxonomy" id="7141"/>
    <lineage>
        <taxon>Eukaryota</taxon>
        <taxon>Metazoa</taxon>
        <taxon>Ecdysozoa</taxon>
        <taxon>Arthropoda</taxon>
        <taxon>Hexapoda</taxon>
        <taxon>Insecta</taxon>
        <taxon>Pterygota</taxon>
        <taxon>Neoptera</taxon>
        <taxon>Endopterygota</taxon>
        <taxon>Lepidoptera</taxon>
        <taxon>Glossata</taxon>
        <taxon>Ditrysia</taxon>
        <taxon>Tortricoidea</taxon>
        <taxon>Tortricidae</taxon>
        <taxon>Tortricinae</taxon>
        <taxon>Choristoneura</taxon>
    </lineage>
</organism>
<evidence type="ECO:0000313" key="1">
    <source>
        <dbReference type="EMBL" id="KAI8431229.1"/>
    </source>
</evidence>
<dbReference type="Proteomes" id="UP001064048">
    <property type="component" value="Chromosome Z"/>
</dbReference>
<accession>A0ACC0K4G7</accession>
<dbReference type="EMBL" id="CM046131">
    <property type="protein sequence ID" value="KAI8431229.1"/>
    <property type="molecule type" value="Genomic_DNA"/>
</dbReference>